<gene>
    <name evidence="6" type="ORF">SEMRO_1083_G239360.1</name>
</gene>
<keyword evidence="5" id="KW-0472">Membrane</keyword>
<evidence type="ECO:0000256" key="1">
    <source>
        <dbReference type="ARBA" id="ARBA00004196"/>
    </source>
</evidence>
<reference evidence="6" key="1">
    <citation type="submission" date="2020-06" db="EMBL/GenBank/DDBJ databases">
        <authorList>
            <consortium name="Plant Systems Biology data submission"/>
        </authorList>
    </citation>
    <scope>NUCLEOTIDE SEQUENCE</scope>
    <source>
        <strain evidence="6">D6</strain>
    </source>
</reference>
<dbReference type="EMBL" id="CAICTM010001081">
    <property type="protein sequence ID" value="CAB9520215.1"/>
    <property type="molecule type" value="Genomic_DNA"/>
</dbReference>
<feature type="compositionally biased region" description="Basic and acidic residues" evidence="4">
    <location>
        <begin position="1"/>
        <end position="21"/>
    </location>
</feature>
<dbReference type="PANTHER" id="PTHR48059">
    <property type="entry name" value="POLYGALACTURONASE INHIBITOR 1"/>
    <property type="match status" value="1"/>
</dbReference>
<evidence type="ECO:0000256" key="5">
    <source>
        <dbReference type="SAM" id="Phobius"/>
    </source>
</evidence>
<keyword evidence="5" id="KW-0812">Transmembrane</keyword>
<evidence type="ECO:0000256" key="4">
    <source>
        <dbReference type="SAM" id="MobiDB-lite"/>
    </source>
</evidence>
<evidence type="ECO:0000313" key="6">
    <source>
        <dbReference type="EMBL" id="CAB9520215.1"/>
    </source>
</evidence>
<dbReference type="SUPFAM" id="SSF52058">
    <property type="entry name" value="L domain-like"/>
    <property type="match status" value="1"/>
</dbReference>
<dbReference type="Proteomes" id="UP001153069">
    <property type="component" value="Unassembled WGS sequence"/>
</dbReference>
<feature type="region of interest" description="Disordered" evidence="4">
    <location>
        <begin position="218"/>
        <end position="257"/>
    </location>
</feature>
<evidence type="ECO:0000256" key="3">
    <source>
        <dbReference type="ARBA" id="ARBA00022737"/>
    </source>
</evidence>
<feature type="compositionally biased region" description="Low complexity" evidence="4">
    <location>
        <begin position="226"/>
        <end position="237"/>
    </location>
</feature>
<feature type="region of interest" description="Disordered" evidence="4">
    <location>
        <begin position="1"/>
        <end position="117"/>
    </location>
</feature>
<dbReference type="Gene3D" id="3.80.10.10">
    <property type="entry name" value="Ribonuclease Inhibitor"/>
    <property type="match status" value="1"/>
</dbReference>
<dbReference type="FunFam" id="3.80.10.10:FF:000041">
    <property type="entry name" value="LRR receptor-like serine/threonine-protein kinase ERECTA"/>
    <property type="match status" value="1"/>
</dbReference>
<name>A0A9N8EH07_9STRA</name>
<feature type="compositionally biased region" description="Basic and acidic residues" evidence="4">
    <location>
        <begin position="67"/>
        <end position="76"/>
    </location>
</feature>
<comment type="subcellular location">
    <subcellularLocation>
        <location evidence="1">Cell envelope</location>
    </subcellularLocation>
</comment>
<feature type="compositionally biased region" description="Polar residues" evidence="4">
    <location>
        <begin position="79"/>
        <end position="101"/>
    </location>
</feature>
<protein>
    <submittedName>
        <fullName evidence="6">Leucine Rich Repeat</fullName>
    </submittedName>
</protein>
<accession>A0A9N8EH07</accession>
<dbReference type="Pfam" id="PF00560">
    <property type="entry name" value="LRR_1"/>
    <property type="match status" value="1"/>
</dbReference>
<keyword evidence="3" id="KW-0677">Repeat</keyword>
<keyword evidence="7" id="KW-1185">Reference proteome</keyword>
<dbReference type="AlphaFoldDB" id="A0A9N8EH07"/>
<comment type="caution">
    <text evidence="6">The sequence shown here is derived from an EMBL/GenBank/DDBJ whole genome shotgun (WGS) entry which is preliminary data.</text>
</comment>
<organism evidence="6 7">
    <name type="scientific">Seminavis robusta</name>
    <dbReference type="NCBI Taxonomy" id="568900"/>
    <lineage>
        <taxon>Eukaryota</taxon>
        <taxon>Sar</taxon>
        <taxon>Stramenopiles</taxon>
        <taxon>Ochrophyta</taxon>
        <taxon>Bacillariophyta</taxon>
        <taxon>Bacillariophyceae</taxon>
        <taxon>Bacillariophycidae</taxon>
        <taxon>Naviculales</taxon>
        <taxon>Naviculaceae</taxon>
        <taxon>Seminavis</taxon>
    </lineage>
</organism>
<proteinExistence type="predicted"/>
<keyword evidence="2" id="KW-0433">Leucine-rich repeat</keyword>
<dbReference type="PANTHER" id="PTHR48059:SF30">
    <property type="entry name" value="OS06G0587000 PROTEIN"/>
    <property type="match status" value="1"/>
</dbReference>
<dbReference type="OrthoDB" id="49138at2759"/>
<keyword evidence="5" id="KW-1133">Transmembrane helix</keyword>
<evidence type="ECO:0000256" key="2">
    <source>
        <dbReference type="ARBA" id="ARBA00022614"/>
    </source>
</evidence>
<dbReference type="InterPro" id="IPR051848">
    <property type="entry name" value="PGIP"/>
</dbReference>
<dbReference type="InterPro" id="IPR032675">
    <property type="entry name" value="LRR_dom_sf"/>
</dbReference>
<sequence>MSDKGEDGKGKESHAHPKQAEMSEGDNTGNLFAEPKRDVSYPHGGSEADALAAYAAQPPRLHFLPTGKERRQRGIEDVIQSTVIPEGDGQTTSRSVNQSAESLPGAFPAGPSRPFAATAPLPVEATGQPTDHSVPDANATIPIPASEPHLVHASLVPDAPSENSNDDVVVEAEAAKLCDLLENQQMRLFLGALICLAAVGIVAALVLPTLLAGPDPTISPTPIPSTSPSISPSSAPTGEPSEAPTASSFEPSAAPTISAAPTNAPTLAIFPDHLPDFTIDALTNEARPQYKALEWVNQHESLDELPEWRKFQLYAMATFYYSYDGTDLLNQNVSECFWTGAIDCNTEGRIEMLSISQETTKGFTPPEVALLTSLKYLGFYSMSLFRTPAEVIPQQLALLSNLTTVYVVDSNLDGTLPSYLSEFQQLESFSMAQNKDIRGRIPSELGLLTNLKYLSLRGNRISGEVPSELGMLSSLVELELENTNLRGTLPTAICMIPNLTKLSTDCSRISCPVQCPCKCDAVTPAPRPQDSAGYSKRLHWQQIVGGVVLAGILML</sequence>
<feature type="transmembrane region" description="Helical" evidence="5">
    <location>
        <begin position="188"/>
        <end position="211"/>
    </location>
</feature>
<dbReference type="InterPro" id="IPR001611">
    <property type="entry name" value="Leu-rich_rpt"/>
</dbReference>
<evidence type="ECO:0000313" key="7">
    <source>
        <dbReference type="Proteomes" id="UP001153069"/>
    </source>
</evidence>